<evidence type="ECO:0000313" key="2">
    <source>
        <dbReference type="EMBL" id="CAB5008617.1"/>
    </source>
</evidence>
<evidence type="ECO:0000256" key="1">
    <source>
        <dbReference type="SAM" id="Coils"/>
    </source>
</evidence>
<organism evidence="2">
    <name type="scientific">freshwater metagenome</name>
    <dbReference type="NCBI Taxonomy" id="449393"/>
    <lineage>
        <taxon>unclassified sequences</taxon>
        <taxon>metagenomes</taxon>
        <taxon>ecological metagenomes</taxon>
    </lineage>
</organism>
<keyword evidence="1" id="KW-0175">Coiled coil</keyword>
<proteinExistence type="predicted"/>
<protein>
    <submittedName>
        <fullName evidence="2">Unannotated protein</fullName>
    </submittedName>
</protein>
<gene>
    <name evidence="2" type="ORF">UFOPK3992_01109</name>
</gene>
<sequence>MAGGPPVSPVAELVAAVRTLALRFLMVPQGLDQATPAGITLGRVLAWPDALPLRPGDVAVVVASDDPIATVGAQLRWLVSNEADCPVLVVVAAALDGTVPDLDPLLTEFGMRVDRAAADSDSGVQALLIHRVSTADPSALVSADLRSKAALVGENARLRRALRGAEARAASSQLRVRKLESSGALLLGRAMVDVAKNPKRSTRNARRLYRRWRTSRGGSGAVPTTLDATATARPMSVEGPDVLLAHRAYPQLPRVLPTIALIGSPSTARLLAPHAEVVELLPHDASAVLERILPDFLLIDTRAGDPGSAWSYIGSPSAPDRDRALLEAQKAATSIGVPVVLWRSSGPEHTAFLEPMARLSDLVLDVRGSAPDRLWSPGVSLAGIATGALPPEQRAGVMISGLIRHGIGGAERLGAVQSVLDSGVEVVVTADAWGVQPAAGQWPAAVEIRTGRWGRSRALRECLAGIRAEAGGLNQGGAGLSRESLQLRAAGVRLLDPVAAGRGAVPDAVSATELADTLRALFAEDAVPVRLADLVSRLGIDSDPLWSRRMSVLAPGLTAAETSSLVDDLLGQRSLPYEVVVPMRALLGEAAHRLKEAGITVISAGVPAADSSALAAAAECDWVVPWTSDNRWAPTHLDDKALQAEIIGRAGEPGSPVLPPGPLVRKRLARGEVNAGSSQGTSHEESQ</sequence>
<feature type="coiled-coil region" evidence="1">
    <location>
        <begin position="148"/>
        <end position="175"/>
    </location>
</feature>
<dbReference type="AlphaFoldDB" id="A0A6J7PTD3"/>
<accession>A0A6J7PTD3</accession>
<name>A0A6J7PTD3_9ZZZZ</name>
<dbReference type="EMBL" id="CAFBOZ010000151">
    <property type="protein sequence ID" value="CAB5008617.1"/>
    <property type="molecule type" value="Genomic_DNA"/>
</dbReference>
<reference evidence="2" key="1">
    <citation type="submission" date="2020-05" db="EMBL/GenBank/DDBJ databases">
        <authorList>
            <person name="Chiriac C."/>
            <person name="Salcher M."/>
            <person name="Ghai R."/>
            <person name="Kavagutti S V."/>
        </authorList>
    </citation>
    <scope>NUCLEOTIDE SEQUENCE</scope>
</reference>